<evidence type="ECO:0000313" key="4">
    <source>
        <dbReference type="EMBL" id="MDN3575559.1"/>
    </source>
</evidence>
<dbReference type="PROSITE" id="PS51387">
    <property type="entry name" value="FAD_PCMH"/>
    <property type="match status" value="1"/>
</dbReference>
<comment type="caution">
    <text evidence="4">The sequence shown here is derived from an EMBL/GenBank/DDBJ whole genome shotgun (WGS) entry which is preliminary data.</text>
</comment>
<protein>
    <submittedName>
        <fullName evidence="4">Glycolate oxidase subunit GlcE</fullName>
        <ecNumber evidence="4">1.1.99.14</ecNumber>
    </submittedName>
</protein>
<reference evidence="4" key="2">
    <citation type="submission" date="2023-06" db="EMBL/GenBank/DDBJ databases">
        <authorList>
            <person name="Lucena T."/>
            <person name="Sun Q."/>
        </authorList>
    </citation>
    <scope>NUCLEOTIDE SEQUENCE</scope>
    <source>
        <strain evidence="4">CECT 7703</strain>
    </source>
</reference>
<dbReference type="EC" id="1.1.99.14" evidence="4"/>
<dbReference type="InterPro" id="IPR016169">
    <property type="entry name" value="FAD-bd_PCMH_sub2"/>
</dbReference>
<keyword evidence="5" id="KW-1185">Reference proteome</keyword>
<keyword evidence="4" id="KW-0560">Oxidoreductase</keyword>
<dbReference type="InterPro" id="IPR016166">
    <property type="entry name" value="FAD-bd_PCMH"/>
</dbReference>
<dbReference type="Proteomes" id="UP001180081">
    <property type="component" value="Unassembled WGS sequence"/>
</dbReference>
<dbReference type="InterPro" id="IPR016164">
    <property type="entry name" value="FAD-linked_Oxase-like_C"/>
</dbReference>
<feature type="domain" description="FAD-binding PCMH-type" evidence="3">
    <location>
        <begin position="1"/>
        <end position="167"/>
    </location>
</feature>
<dbReference type="EMBL" id="JAUFPU010000002">
    <property type="protein sequence ID" value="MDN3575559.1"/>
    <property type="molecule type" value="Genomic_DNA"/>
</dbReference>
<dbReference type="SUPFAM" id="SSF55103">
    <property type="entry name" value="FAD-linked oxidases, C-terminal domain"/>
    <property type="match status" value="1"/>
</dbReference>
<dbReference type="Pfam" id="PF01565">
    <property type="entry name" value="FAD_binding_4"/>
    <property type="match status" value="1"/>
</dbReference>
<gene>
    <name evidence="4" type="primary">glcE</name>
    <name evidence="4" type="ORF">QWZ03_02075</name>
</gene>
<accession>A0ABT8B012</accession>
<dbReference type="InterPro" id="IPR036318">
    <property type="entry name" value="FAD-bd_PCMH-like_sf"/>
</dbReference>
<dbReference type="GO" id="GO:0019154">
    <property type="term" value="F:glycolate dehydrogenase activity"/>
    <property type="evidence" value="ECO:0007669"/>
    <property type="project" value="UniProtKB-EC"/>
</dbReference>
<dbReference type="Gene3D" id="3.30.465.10">
    <property type="match status" value="1"/>
</dbReference>
<proteinExistence type="predicted"/>
<dbReference type="PANTHER" id="PTHR11748">
    <property type="entry name" value="D-LACTATE DEHYDROGENASE"/>
    <property type="match status" value="1"/>
</dbReference>
<reference evidence="4" key="1">
    <citation type="journal article" date="2014" name="Int. J. Syst. Evol. Microbiol.">
        <title>Complete genome of a new Firmicutes species belonging to the dominant human colonic microbiota ('Ruminococcus bicirculans') reveals two chromosomes and a selective capacity to utilize plant glucans.</title>
        <authorList>
            <consortium name="NISC Comparative Sequencing Program"/>
            <person name="Wegmann U."/>
            <person name="Louis P."/>
            <person name="Goesmann A."/>
            <person name="Henrissat B."/>
            <person name="Duncan S.H."/>
            <person name="Flint H.J."/>
        </authorList>
    </citation>
    <scope>NUCLEOTIDE SEQUENCE</scope>
    <source>
        <strain evidence="4">CECT 7703</strain>
    </source>
</reference>
<dbReference type="InterPro" id="IPR006094">
    <property type="entry name" value="Oxid_FAD_bind_N"/>
</dbReference>
<organism evidence="4 5">
    <name type="scientific">Chitinimonas viridis</name>
    <dbReference type="NCBI Taxonomy" id="664880"/>
    <lineage>
        <taxon>Bacteria</taxon>
        <taxon>Pseudomonadati</taxon>
        <taxon>Pseudomonadota</taxon>
        <taxon>Betaproteobacteria</taxon>
        <taxon>Neisseriales</taxon>
        <taxon>Chitinibacteraceae</taxon>
        <taxon>Chitinimonas</taxon>
    </lineage>
</organism>
<evidence type="ECO:0000313" key="5">
    <source>
        <dbReference type="Proteomes" id="UP001180081"/>
    </source>
</evidence>
<dbReference type="SUPFAM" id="SSF56176">
    <property type="entry name" value="FAD-binding/transporter-associated domain-like"/>
    <property type="match status" value="1"/>
</dbReference>
<evidence type="ECO:0000259" key="3">
    <source>
        <dbReference type="PROSITE" id="PS51387"/>
    </source>
</evidence>
<sequence length="347" mass="36876">MLTDLQAQLRQAHAMSVPVRIVGAGSKQGWHAPQQGEALHVGSHAGIIDYAPAERVISARAGTRLAEIQAVLASQGQMLAAEPPDFGGHATLGGALATGWSGPRRPWAGAMRDQLLGVEILNGQGELLRFGGRVMKNVAGFDLARLMVGANGTLGLITEAHLKVLPLPEVETVRVFELPQADAIALANRLCAAPWPLSGAAWQGGLLRIRLSGNAAAVATAQQQLGGEPDVERHWFARLQAMQLDSFAPPSAEQGLWRLSLPQTCPPLLADYPQLIDWAGGRRWLSAPLAAAQAISTSARGAGGHALLQRSQAGWPTAPRNPTLLALEARIRRALDPRQILNRRQGD</sequence>
<keyword evidence="1" id="KW-0285">Flavoprotein</keyword>
<name>A0ABT8B012_9NEIS</name>
<dbReference type="RefSeq" id="WP_290331210.1">
    <property type="nucleotide sequence ID" value="NZ_JAUFPU010000002.1"/>
</dbReference>
<dbReference type="PANTHER" id="PTHR11748:SF103">
    <property type="entry name" value="GLYCOLATE OXIDASE SUBUNIT GLCE"/>
    <property type="match status" value="1"/>
</dbReference>
<evidence type="ECO:0000256" key="2">
    <source>
        <dbReference type="ARBA" id="ARBA00022827"/>
    </source>
</evidence>
<evidence type="ECO:0000256" key="1">
    <source>
        <dbReference type="ARBA" id="ARBA00022630"/>
    </source>
</evidence>
<keyword evidence="2" id="KW-0274">FAD</keyword>
<dbReference type="NCBIfam" id="NF008439">
    <property type="entry name" value="PRK11282.1"/>
    <property type="match status" value="1"/>
</dbReference>